<evidence type="ECO:0000313" key="5">
    <source>
        <dbReference type="Proteomes" id="UP000036700"/>
    </source>
</evidence>
<comment type="catalytic activity">
    <reaction evidence="2">
        <text>2 GTP = 3',3'-c-di-GMP + 2 diphosphate</text>
        <dbReference type="Rhea" id="RHEA:24898"/>
        <dbReference type="ChEBI" id="CHEBI:33019"/>
        <dbReference type="ChEBI" id="CHEBI:37565"/>
        <dbReference type="ChEBI" id="CHEBI:58805"/>
        <dbReference type="EC" id="2.7.7.65"/>
    </reaction>
</comment>
<sequence length="294" mass="33360">MLESLHDGGLFIALYDQDDVIRYANVAFRNAFMREQPHPIDFATLLRSNHSAGTGASVGAIDIETYIRRALTRRRSRPYCAFQLDLIDGRRLWLTETLLPDGWLLCVATDITVLKQSEAVLRNARDVALKASQTDYLTKLPNRRYGFQFLKRALDNAHVYREPLTIALLDLDHFRRINEQYGHEAGDAALRKFADTCRAELRASDTVARVGGEEFVIIWPHTPMEFALEILRRLHRTPLQVRHDARRLDFSFTFSAGIAQALPEDSLRSILVRADKSLYAAKANGRHAIDVSAG</sequence>
<dbReference type="PANTHER" id="PTHR45138">
    <property type="entry name" value="REGULATORY COMPONENTS OF SENSORY TRANSDUCTION SYSTEM"/>
    <property type="match status" value="1"/>
</dbReference>
<dbReference type="SMART" id="SM00267">
    <property type="entry name" value="GGDEF"/>
    <property type="match status" value="1"/>
</dbReference>
<proteinExistence type="predicted"/>
<dbReference type="InterPro" id="IPR050469">
    <property type="entry name" value="Diguanylate_Cyclase"/>
</dbReference>
<dbReference type="KEGG" id="ptx:ABW99_13085"/>
<accession>A0A0G3F0P4</accession>
<dbReference type="STRING" id="445709.ABW99_13085"/>
<keyword evidence="5" id="KW-1185">Reference proteome</keyword>
<evidence type="ECO:0000256" key="2">
    <source>
        <dbReference type="ARBA" id="ARBA00034247"/>
    </source>
</evidence>
<dbReference type="InterPro" id="IPR029787">
    <property type="entry name" value="Nucleotide_cyclase"/>
</dbReference>
<dbReference type="SUPFAM" id="SSF55073">
    <property type="entry name" value="Nucleotide cyclase"/>
    <property type="match status" value="1"/>
</dbReference>
<protein>
    <recommendedName>
        <fullName evidence="1">diguanylate cyclase</fullName>
        <ecNumber evidence="1">2.7.7.65</ecNumber>
    </recommendedName>
</protein>
<evidence type="ECO:0000313" key="4">
    <source>
        <dbReference type="EMBL" id="AKJ70566.2"/>
    </source>
</evidence>
<dbReference type="Gene3D" id="3.30.70.270">
    <property type="match status" value="1"/>
</dbReference>
<dbReference type="InterPro" id="IPR000160">
    <property type="entry name" value="GGDEF_dom"/>
</dbReference>
<dbReference type="Pfam" id="PF00990">
    <property type="entry name" value="GGDEF"/>
    <property type="match status" value="1"/>
</dbReference>
<dbReference type="EMBL" id="CP011568">
    <property type="protein sequence ID" value="AKJ70566.2"/>
    <property type="molecule type" value="Genomic_DNA"/>
</dbReference>
<dbReference type="GO" id="GO:0052621">
    <property type="term" value="F:diguanylate cyclase activity"/>
    <property type="evidence" value="ECO:0007669"/>
    <property type="project" value="UniProtKB-EC"/>
</dbReference>
<dbReference type="AlphaFoldDB" id="A0A0G3F0P4"/>
<evidence type="ECO:0000259" key="3">
    <source>
        <dbReference type="PROSITE" id="PS50887"/>
    </source>
</evidence>
<dbReference type="FunFam" id="3.30.70.270:FF:000001">
    <property type="entry name" value="Diguanylate cyclase domain protein"/>
    <property type="match status" value="1"/>
</dbReference>
<name>A0A0G3F0P4_9BURK</name>
<dbReference type="EC" id="2.7.7.65" evidence="1"/>
<dbReference type="PROSITE" id="PS50887">
    <property type="entry name" value="GGDEF"/>
    <property type="match status" value="1"/>
</dbReference>
<feature type="domain" description="GGDEF" evidence="3">
    <location>
        <begin position="162"/>
        <end position="294"/>
    </location>
</feature>
<dbReference type="PANTHER" id="PTHR45138:SF9">
    <property type="entry name" value="DIGUANYLATE CYCLASE DGCM-RELATED"/>
    <property type="match status" value="1"/>
</dbReference>
<dbReference type="CDD" id="cd01949">
    <property type="entry name" value="GGDEF"/>
    <property type="match status" value="1"/>
</dbReference>
<dbReference type="Proteomes" id="UP000036700">
    <property type="component" value="Chromosome"/>
</dbReference>
<gene>
    <name evidence="4" type="ORF">ABW99_13085</name>
</gene>
<reference evidence="5" key="1">
    <citation type="submission" date="2015-06" db="EMBL/GenBank/DDBJ databases">
        <authorList>
            <person name="Lim Y.L."/>
            <person name="Ee R."/>
            <person name="Yong D."/>
            <person name="How K.Y."/>
            <person name="Yin W.F."/>
            <person name="Chan K.G."/>
        </authorList>
    </citation>
    <scope>NUCLEOTIDE SEQUENCE [LARGE SCALE GENOMIC DNA]</scope>
    <source>
        <strain evidence="5">DSM 25325</strain>
    </source>
</reference>
<dbReference type="NCBIfam" id="TIGR00254">
    <property type="entry name" value="GGDEF"/>
    <property type="match status" value="1"/>
</dbReference>
<dbReference type="InterPro" id="IPR043128">
    <property type="entry name" value="Rev_trsase/Diguanyl_cyclase"/>
</dbReference>
<evidence type="ECO:0000256" key="1">
    <source>
        <dbReference type="ARBA" id="ARBA00012528"/>
    </source>
</evidence>
<organism evidence="4 5">
    <name type="scientific">Pandoraea thiooxydans</name>
    <dbReference type="NCBI Taxonomy" id="445709"/>
    <lineage>
        <taxon>Bacteria</taxon>
        <taxon>Pseudomonadati</taxon>
        <taxon>Pseudomonadota</taxon>
        <taxon>Betaproteobacteria</taxon>
        <taxon>Burkholderiales</taxon>
        <taxon>Burkholderiaceae</taxon>
        <taxon>Pandoraea</taxon>
    </lineage>
</organism>